<protein>
    <submittedName>
        <fullName evidence="1">Uncharacterized protein</fullName>
    </submittedName>
</protein>
<dbReference type="EMBL" id="CP112887">
    <property type="protein sequence ID" value="WBW63751.1"/>
    <property type="molecule type" value="Genomic_DNA"/>
</dbReference>
<keyword evidence="2" id="KW-1185">Reference proteome</keyword>
<dbReference type="Proteomes" id="UP001210130">
    <property type="component" value="Chromosome"/>
</dbReference>
<name>A0AAJ5QXM5_9ENTR</name>
<dbReference type="RefSeq" id="WP_141964596.1">
    <property type="nucleotide sequence ID" value="NZ_CP041247.1"/>
</dbReference>
<evidence type="ECO:0000313" key="2">
    <source>
        <dbReference type="Proteomes" id="UP001210130"/>
    </source>
</evidence>
<reference evidence="1 2" key="1">
    <citation type="journal article" date="2023" name="Microbiol. Resour. Announc.">
        <title>Complete Genome Sequence of the First Colistin-Resistant Raoultella electrica Strain.</title>
        <authorList>
            <person name="Aldeia C."/>
            <person name="Campos-Madueno E.I."/>
            <person name="Sendi P."/>
            <person name="Endimiani A."/>
        </authorList>
    </citation>
    <scope>NUCLEOTIDE SEQUENCE [LARGE SCALE GENOMIC DNA]</scope>
    <source>
        <strain evidence="1 2">S2-IND-01-C</strain>
    </source>
</reference>
<dbReference type="AlphaFoldDB" id="A0AAJ5QXM5"/>
<sequence length="64" mass="7260">MTVALGGIGVGPVILALLENLKQADENQPWIRLFDKQSKRFETREILFGISVRKRADVFSRDCL</sequence>
<proteinExistence type="predicted"/>
<evidence type="ECO:0000313" key="1">
    <source>
        <dbReference type="EMBL" id="WBW63751.1"/>
    </source>
</evidence>
<gene>
    <name evidence="1" type="ORF">OR613_13110</name>
</gene>
<organism evidence="1 2">
    <name type="scientific">Klebsiella electrica</name>
    <dbReference type="NCBI Taxonomy" id="1259973"/>
    <lineage>
        <taxon>Bacteria</taxon>
        <taxon>Pseudomonadati</taxon>
        <taxon>Pseudomonadota</taxon>
        <taxon>Gammaproteobacteria</taxon>
        <taxon>Enterobacterales</taxon>
        <taxon>Enterobacteriaceae</taxon>
        <taxon>Klebsiella/Raoultella group</taxon>
        <taxon>Klebsiella</taxon>
    </lineage>
</organism>
<accession>A0AAJ5QXM5</accession>